<dbReference type="PANTHER" id="PTHR44899:SF3">
    <property type="entry name" value="SERINE_THREONINE-PROTEIN KINASE NEK1"/>
    <property type="match status" value="1"/>
</dbReference>
<evidence type="ECO:0000256" key="7">
    <source>
        <dbReference type="ARBA" id="ARBA00022679"/>
    </source>
</evidence>
<evidence type="ECO:0000256" key="9">
    <source>
        <dbReference type="ARBA" id="ARBA00022776"/>
    </source>
</evidence>
<feature type="compositionally biased region" description="Low complexity" evidence="17">
    <location>
        <begin position="600"/>
        <end position="612"/>
    </location>
</feature>
<feature type="compositionally biased region" description="Polar residues" evidence="17">
    <location>
        <begin position="519"/>
        <end position="529"/>
    </location>
</feature>
<keyword evidence="12" id="KW-0539">Nucleus</keyword>
<keyword evidence="10" id="KW-0418">Kinase</keyword>
<feature type="compositionally biased region" description="Polar residues" evidence="17">
    <location>
        <begin position="392"/>
        <end position="406"/>
    </location>
</feature>
<keyword evidence="8" id="KW-0547">Nucleotide-binding</keyword>
<dbReference type="GO" id="GO:0051301">
    <property type="term" value="P:cell division"/>
    <property type="evidence" value="ECO:0007669"/>
    <property type="project" value="UniProtKB-KW"/>
</dbReference>
<gene>
    <name evidence="19" type="ORF">PV09_00155</name>
</gene>
<dbReference type="AlphaFoldDB" id="A0A0D2AR95"/>
<evidence type="ECO:0000256" key="11">
    <source>
        <dbReference type="ARBA" id="ARBA00022840"/>
    </source>
</evidence>
<organism evidence="19 20">
    <name type="scientific">Verruconis gallopava</name>
    <dbReference type="NCBI Taxonomy" id="253628"/>
    <lineage>
        <taxon>Eukaryota</taxon>
        <taxon>Fungi</taxon>
        <taxon>Dikarya</taxon>
        <taxon>Ascomycota</taxon>
        <taxon>Pezizomycotina</taxon>
        <taxon>Dothideomycetes</taxon>
        <taxon>Pleosporomycetidae</taxon>
        <taxon>Venturiales</taxon>
        <taxon>Sympoventuriaceae</taxon>
        <taxon>Verruconis</taxon>
    </lineage>
</organism>
<feature type="coiled-coil region" evidence="16">
    <location>
        <begin position="315"/>
        <end position="356"/>
    </location>
</feature>
<feature type="compositionally biased region" description="Acidic residues" evidence="17">
    <location>
        <begin position="533"/>
        <end position="546"/>
    </location>
</feature>
<keyword evidence="20" id="KW-1185">Reference proteome</keyword>
<reference evidence="19 20" key="1">
    <citation type="submission" date="2015-01" db="EMBL/GenBank/DDBJ databases">
        <title>The Genome Sequence of Ochroconis gallopava CBS43764.</title>
        <authorList>
            <consortium name="The Broad Institute Genomics Platform"/>
            <person name="Cuomo C."/>
            <person name="de Hoog S."/>
            <person name="Gorbushina A."/>
            <person name="Stielow B."/>
            <person name="Teixiera M."/>
            <person name="Abouelleil A."/>
            <person name="Chapman S.B."/>
            <person name="Priest M."/>
            <person name="Young S.K."/>
            <person name="Wortman J."/>
            <person name="Nusbaum C."/>
            <person name="Birren B."/>
        </authorList>
    </citation>
    <scope>NUCLEOTIDE SEQUENCE [LARGE SCALE GENOMIC DNA]</scope>
    <source>
        <strain evidence="19 20">CBS 43764</strain>
    </source>
</reference>
<comment type="subcellular location">
    <subcellularLocation>
        <location evidence="1">Nucleus</location>
    </subcellularLocation>
</comment>
<dbReference type="EMBL" id="KN847529">
    <property type="protein sequence ID" value="KIW09228.1"/>
    <property type="molecule type" value="Genomic_DNA"/>
</dbReference>
<dbReference type="Gene3D" id="3.30.200.20">
    <property type="entry name" value="Phosphorylase Kinase, domain 1"/>
    <property type="match status" value="2"/>
</dbReference>
<dbReference type="PANTHER" id="PTHR44899">
    <property type="entry name" value="CAMK FAMILY PROTEIN KINASE"/>
    <property type="match status" value="1"/>
</dbReference>
<dbReference type="SMART" id="SM00220">
    <property type="entry name" value="S_TKc"/>
    <property type="match status" value="1"/>
</dbReference>
<keyword evidence="4" id="KW-0723">Serine/threonine-protein kinase</keyword>
<dbReference type="GO" id="GO:0004674">
    <property type="term" value="F:protein serine/threonine kinase activity"/>
    <property type="evidence" value="ECO:0007669"/>
    <property type="project" value="UniProtKB-KW"/>
</dbReference>
<dbReference type="FunFam" id="1.10.510.10:FF:000697">
    <property type="entry name" value="G2-specific protein kinase nimA"/>
    <property type="match status" value="1"/>
</dbReference>
<evidence type="ECO:0000256" key="16">
    <source>
        <dbReference type="SAM" id="Coils"/>
    </source>
</evidence>
<dbReference type="CDD" id="cd08217">
    <property type="entry name" value="STKc_Nek2"/>
    <property type="match status" value="1"/>
</dbReference>
<dbReference type="Pfam" id="PF00069">
    <property type="entry name" value="Pkinase"/>
    <property type="match status" value="2"/>
</dbReference>
<evidence type="ECO:0000256" key="2">
    <source>
        <dbReference type="ARBA" id="ARBA00006692"/>
    </source>
</evidence>
<evidence type="ECO:0000313" key="19">
    <source>
        <dbReference type="EMBL" id="KIW09228.1"/>
    </source>
</evidence>
<keyword evidence="11" id="KW-0067">ATP-binding</keyword>
<comment type="catalytic activity">
    <reaction evidence="14">
        <text>L-threonyl-[protein] + ATP = O-phospho-L-threonyl-[protein] + ADP + H(+)</text>
        <dbReference type="Rhea" id="RHEA:46608"/>
        <dbReference type="Rhea" id="RHEA-COMP:11060"/>
        <dbReference type="Rhea" id="RHEA-COMP:11605"/>
        <dbReference type="ChEBI" id="CHEBI:15378"/>
        <dbReference type="ChEBI" id="CHEBI:30013"/>
        <dbReference type="ChEBI" id="CHEBI:30616"/>
        <dbReference type="ChEBI" id="CHEBI:61977"/>
        <dbReference type="ChEBI" id="CHEBI:456216"/>
        <dbReference type="EC" id="2.7.11.1"/>
    </reaction>
</comment>
<evidence type="ECO:0000256" key="17">
    <source>
        <dbReference type="SAM" id="MobiDB-lite"/>
    </source>
</evidence>
<dbReference type="OrthoDB" id="10250725at2759"/>
<dbReference type="HOGENOM" id="CLU_000288_63_23_1"/>
<dbReference type="PROSITE" id="PS50011">
    <property type="entry name" value="PROTEIN_KINASE_DOM"/>
    <property type="match status" value="1"/>
</dbReference>
<name>A0A0D2AR95_9PEZI</name>
<dbReference type="InterPro" id="IPR011009">
    <property type="entry name" value="Kinase-like_dom_sf"/>
</dbReference>
<dbReference type="FunFam" id="3.30.200.20:FF:000525">
    <property type="entry name" value="Serine/threonine-protein kinase KIN3"/>
    <property type="match status" value="1"/>
</dbReference>
<feature type="region of interest" description="Disordered" evidence="17">
    <location>
        <begin position="667"/>
        <end position="725"/>
    </location>
</feature>
<protein>
    <recommendedName>
        <fullName evidence="3">non-specific serine/threonine protein kinase</fullName>
        <ecNumber evidence="3">2.7.11.1</ecNumber>
    </recommendedName>
</protein>
<comment type="similarity">
    <text evidence="2">Belongs to the protein kinase superfamily. CAMK Ser/Thr protein kinase family.</text>
</comment>
<evidence type="ECO:0000256" key="12">
    <source>
        <dbReference type="ARBA" id="ARBA00023242"/>
    </source>
</evidence>
<dbReference type="InParanoid" id="A0A0D2AR95"/>
<keyword evidence="9" id="KW-0498">Mitosis</keyword>
<dbReference type="GO" id="GO:0005634">
    <property type="term" value="C:nucleus"/>
    <property type="evidence" value="ECO:0007669"/>
    <property type="project" value="UniProtKB-SubCell"/>
</dbReference>
<evidence type="ECO:0000256" key="1">
    <source>
        <dbReference type="ARBA" id="ARBA00004123"/>
    </source>
</evidence>
<evidence type="ECO:0000256" key="4">
    <source>
        <dbReference type="ARBA" id="ARBA00022527"/>
    </source>
</evidence>
<feature type="compositionally biased region" description="Low complexity" evidence="17">
    <location>
        <begin position="428"/>
        <end position="443"/>
    </location>
</feature>
<evidence type="ECO:0000313" key="20">
    <source>
        <dbReference type="Proteomes" id="UP000053259"/>
    </source>
</evidence>
<dbReference type="GeneID" id="27308128"/>
<sequence>MATATTTTSTSESEKYEVLEKIGHGSFGVIHKVRRKSDGQILCRKEISYQRMSPKEREQLQAELSILSKLRHPNIVEYIERDHRKDTQDLHLYMEYCGNGDLGQVIKRLKSKNQYAEEEFVWSVFAQLVTALYRCHYGEDPPEAGKNVMGLGNTAKPTKIRGKSVPWMILHRDIKPENVFLDEHNAVKLGDFGLSKILQSHDFASTYVGTPYYMSPEICAAERYSLYSDIWSLGCLLYELCAKEPPFNARTHIELFHKIKAGRVAPIPPVYSSELQKVISSCLQVNSNARPSTADLLNLPVVKLMRKEQEVVLFAQKLNKEKINMERKMKELEDRAKSFEEEKATMRSEIDAQVRREWEVKARLEIDRQVQAQTTQLRSLFEAEVNKRVQEQIASRNLPPRSSTPNPDGYEPKDVPLPLTDHESSDFPSQTDLSSLSLDSPTDVKQRPAKRTTRTPFGRAQTMFTRATAPSPMDVQMADPSPMSIASLSLSPRKNGKGGQSTKQRGNIFAAAEDRWAPTNASSLPSPTLSEAEGSDADGEDEEDDGLPALPSPTRDPFKAAAKTKRPSLGRVKTLPANSKRLASTPNLFAPNQNTTARKPASAVPVVATSPARKGNANPTRPRPTGSKVPISTGEGASPRKDGMLKTAMKNQLQGRTLVELAQARVAPVSSVTERESLKPVSKSDGATKPPVSIAENDAPVWDPERDEMPSPFLVRTKQPATKSR</sequence>
<keyword evidence="13" id="KW-0131">Cell cycle</keyword>
<dbReference type="VEuPathDB" id="FungiDB:PV09_00155"/>
<feature type="domain" description="Protein kinase" evidence="18">
    <location>
        <begin position="16"/>
        <end position="302"/>
    </location>
</feature>
<dbReference type="EC" id="2.7.11.1" evidence="3"/>
<evidence type="ECO:0000256" key="13">
    <source>
        <dbReference type="ARBA" id="ARBA00023306"/>
    </source>
</evidence>
<keyword evidence="7" id="KW-0808">Transferase</keyword>
<dbReference type="InterPro" id="IPR008271">
    <property type="entry name" value="Ser/Thr_kinase_AS"/>
</dbReference>
<dbReference type="Proteomes" id="UP000053259">
    <property type="component" value="Unassembled WGS sequence"/>
</dbReference>
<feature type="compositionally biased region" description="Polar residues" evidence="17">
    <location>
        <begin position="581"/>
        <end position="597"/>
    </location>
</feature>
<dbReference type="InterPro" id="IPR000719">
    <property type="entry name" value="Prot_kinase_dom"/>
</dbReference>
<evidence type="ECO:0000259" key="18">
    <source>
        <dbReference type="PROSITE" id="PS50011"/>
    </source>
</evidence>
<evidence type="ECO:0000256" key="14">
    <source>
        <dbReference type="ARBA" id="ARBA00047899"/>
    </source>
</evidence>
<evidence type="ECO:0000256" key="10">
    <source>
        <dbReference type="ARBA" id="ARBA00022777"/>
    </source>
</evidence>
<dbReference type="Gene3D" id="1.10.510.10">
    <property type="entry name" value="Transferase(Phosphotransferase) domain 1"/>
    <property type="match status" value="1"/>
</dbReference>
<keyword evidence="6" id="KW-0132">Cell division</keyword>
<dbReference type="SUPFAM" id="SSF56112">
    <property type="entry name" value="Protein kinase-like (PK-like)"/>
    <property type="match status" value="1"/>
</dbReference>
<keyword evidence="16" id="KW-0175">Coiled coil</keyword>
<comment type="catalytic activity">
    <reaction evidence="15">
        <text>L-seryl-[protein] + ATP = O-phospho-L-seryl-[protein] + ADP + H(+)</text>
        <dbReference type="Rhea" id="RHEA:17989"/>
        <dbReference type="Rhea" id="RHEA-COMP:9863"/>
        <dbReference type="Rhea" id="RHEA-COMP:11604"/>
        <dbReference type="ChEBI" id="CHEBI:15378"/>
        <dbReference type="ChEBI" id="CHEBI:29999"/>
        <dbReference type="ChEBI" id="CHEBI:30616"/>
        <dbReference type="ChEBI" id="CHEBI:83421"/>
        <dbReference type="ChEBI" id="CHEBI:456216"/>
        <dbReference type="EC" id="2.7.11.1"/>
    </reaction>
</comment>
<evidence type="ECO:0000256" key="5">
    <source>
        <dbReference type="ARBA" id="ARBA00022553"/>
    </source>
</evidence>
<dbReference type="RefSeq" id="XP_016219097.1">
    <property type="nucleotide sequence ID" value="XM_016352840.1"/>
</dbReference>
<feature type="compositionally biased region" description="Basic and acidic residues" evidence="17">
    <location>
        <begin position="410"/>
        <end position="425"/>
    </location>
</feature>
<evidence type="ECO:0000256" key="6">
    <source>
        <dbReference type="ARBA" id="ARBA00022618"/>
    </source>
</evidence>
<proteinExistence type="inferred from homology"/>
<dbReference type="PROSITE" id="PS00108">
    <property type="entry name" value="PROTEIN_KINASE_ST"/>
    <property type="match status" value="1"/>
</dbReference>
<evidence type="ECO:0000256" key="8">
    <source>
        <dbReference type="ARBA" id="ARBA00022741"/>
    </source>
</evidence>
<dbReference type="InterPro" id="IPR051131">
    <property type="entry name" value="NEK_Ser/Thr_kinase_NIMA"/>
</dbReference>
<accession>A0A0D2AR95</accession>
<keyword evidence="5" id="KW-0597">Phosphoprotein</keyword>
<evidence type="ECO:0000256" key="3">
    <source>
        <dbReference type="ARBA" id="ARBA00012513"/>
    </source>
</evidence>
<dbReference type="STRING" id="253628.A0A0D2AR95"/>
<dbReference type="GO" id="GO:0005524">
    <property type="term" value="F:ATP binding"/>
    <property type="evidence" value="ECO:0007669"/>
    <property type="project" value="UniProtKB-KW"/>
</dbReference>
<evidence type="ECO:0000256" key="15">
    <source>
        <dbReference type="ARBA" id="ARBA00048679"/>
    </source>
</evidence>
<feature type="region of interest" description="Disordered" evidence="17">
    <location>
        <begin position="391"/>
        <end position="643"/>
    </location>
</feature>